<name>A0A1C2G9M1_LIMRT</name>
<gene>
    <name evidence="3" type="ORF">BFD03_05470</name>
    <name evidence="2" type="ORF">GIX77_08700</name>
    <name evidence="1" type="ORF">GIX79_04515</name>
</gene>
<dbReference type="RefSeq" id="WP_019253337.1">
    <property type="nucleotide sequence ID" value="NZ_CAJSZG010000034.1"/>
</dbReference>
<proteinExistence type="predicted"/>
<accession>A0A1C2G9M1</accession>
<comment type="caution">
    <text evidence="3">The sequence shown here is derived from an EMBL/GenBank/DDBJ whole genome shotgun (WGS) entry which is preliminary data.</text>
</comment>
<evidence type="ECO:0000313" key="4">
    <source>
        <dbReference type="Proteomes" id="UP000095141"/>
    </source>
</evidence>
<organism evidence="3 4">
    <name type="scientific">Limosilactobacillus reuteri</name>
    <name type="common">Lactobacillus reuteri</name>
    <dbReference type="NCBI Taxonomy" id="1598"/>
    <lineage>
        <taxon>Bacteria</taxon>
        <taxon>Bacillati</taxon>
        <taxon>Bacillota</taxon>
        <taxon>Bacilli</taxon>
        <taxon>Lactobacillales</taxon>
        <taxon>Lactobacillaceae</taxon>
        <taxon>Limosilactobacillus</taxon>
    </lineage>
</organism>
<dbReference type="AlphaFoldDB" id="A0A1C2G9M1"/>
<evidence type="ECO:0000313" key="5">
    <source>
        <dbReference type="Proteomes" id="UP000452188"/>
    </source>
</evidence>
<dbReference type="EMBL" id="MCNS01000008">
    <property type="protein sequence ID" value="OCX48201.1"/>
    <property type="molecule type" value="Genomic_DNA"/>
</dbReference>
<evidence type="ECO:0000313" key="1">
    <source>
        <dbReference type="EMBL" id="MRG75035.1"/>
    </source>
</evidence>
<dbReference type="Proteomes" id="UP000470878">
    <property type="component" value="Unassembled WGS sequence"/>
</dbReference>
<protein>
    <submittedName>
        <fullName evidence="3">Uncharacterized protein</fullName>
    </submittedName>
</protein>
<evidence type="ECO:0000313" key="2">
    <source>
        <dbReference type="EMBL" id="MRH80838.1"/>
    </source>
</evidence>
<reference evidence="5 6" key="2">
    <citation type="submission" date="2019-11" db="EMBL/GenBank/DDBJ databases">
        <title>Draft genome sequence of 12 host-associated Lactobacillus reuteri rodent strains.</title>
        <authorList>
            <person name="Zhang S."/>
            <person name="Ozcam M."/>
            <person name="Van Pijkeren J.P."/>
        </authorList>
    </citation>
    <scope>NUCLEOTIDE SEQUENCE [LARGE SCALE GENOMIC DNA]</scope>
    <source>
        <strain evidence="1 5">6799jm-1</strain>
        <strain evidence="2 6">CR</strain>
    </source>
</reference>
<dbReference type="EMBL" id="WJMX01000016">
    <property type="protein sequence ID" value="MRH80838.1"/>
    <property type="molecule type" value="Genomic_DNA"/>
</dbReference>
<reference evidence="3 4" key="1">
    <citation type="submission" date="2016-08" db="EMBL/GenBank/DDBJ databases">
        <title>Probiotic bacterium isolated from chicken gut.</title>
        <authorList>
            <person name="Levy J.L."/>
            <person name="Hassan H.M."/>
            <person name="Mendoza M.A."/>
        </authorList>
    </citation>
    <scope>NUCLEOTIDE SEQUENCE [LARGE SCALE GENOMIC DNA]</scope>
    <source>
        <strain evidence="3 4">P43</strain>
    </source>
</reference>
<evidence type="ECO:0000313" key="3">
    <source>
        <dbReference type="EMBL" id="OCX48201.1"/>
    </source>
</evidence>
<dbReference type="EMBL" id="WJMV01000012">
    <property type="protein sequence ID" value="MRG75035.1"/>
    <property type="molecule type" value="Genomic_DNA"/>
</dbReference>
<evidence type="ECO:0000313" key="6">
    <source>
        <dbReference type="Proteomes" id="UP000470878"/>
    </source>
</evidence>
<dbReference type="Proteomes" id="UP000452188">
    <property type="component" value="Unassembled WGS sequence"/>
</dbReference>
<sequence>MNISVEGSVEGDLGIEKMITNLRELDGKAVEAGVFGGFDQKKAMWQEYGTSRGIPSRPFLRNTLYENEGRFANYVAPFIANILNGGSADGVINALGPFMQMSIQRTIAAGGFAPLAASTIAKKGHSKQLIDSGSMYGSIDWRAV</sequence>
<dbReference type="Proteomes" id="UP000095141">
    <property type="component" value="Unassembled WGS sequence"/>
</dbReference>